<evidence type="ECO:0000259" key="3">
    <source>
        <dbReference type="Pfam" id="PF01557"/>
    </source>
</evidence>
<gene>
    <name evidence="4" type="ORF">DT076_08175</name>
</gene>
<dbReference type="Gene3D" id="3.90.850.10">
    <property type="entry name" value="Fumarylacetoacetase-like, C-terminal domain"/>
    <property type="match status" value="1"/>
</dbReference>
<dbReference type="PANTHER" id="PTHR42796:SF7">
    <property type="entry name" value="2-DEHYDRO-3-DEOXY-D-ARABINONATE DEHYDRATASE"/>
    <property type="match status" value="1"/>
</dbReference>
<name>A0A367YVQ7_9ACTN</name>
<keyword evidence="4" id="KW-0378">Hydrolase</keyword>
<dbReference type="Proteomes" id="UP000252770">
    <property type="component" value="Unassembled WGS sequence"/>
</dbReference>
<dbReference type="Pfam" id="PF01557">
    <property type="entry name" value="FAA_hydrolase"/>
    <property type="match status" value="1"/>
</dbReference>
<keyword evidence="2" id="KW-0479">Metal-binding</keyword>
<dbReference type="PANTHER" id="PTHR42796">
    <property type="entry name" value="FUMARYLACETOACETATE HYDROLASE DOMAIN-CONTAINING PROTEIN 2A-RELATED"/>
    <property type="match status" value="1"/>
</dbReference>
<keyword evidence="5" id="KW-1185">Reference proteome</keyword>
<feature type="domain" description="Fumarylacetoacetase-like C-terminal" evidence="3">
    <location>
        <begin position="222"/>
        <end position="364"/>
    </location>
</feature>
<comment type="similarity">
    <text evidence="1">Belongs to the FAH family.</text>
</comment>
<comment type="caution">
    <text evidence="4">The sequence shown here is derived from an EMBL/GenBank/DDBJ whole genome shotgun (WGS) entry which is preliminary data.</text>
</comment>
<dbReference type="GO" id="GO:0046872">
    <property type="term" value="F:metal ion binding"/>
    <property type="evidence" value="ECO:0007669"/>
    <property type="project" value="UniProtKB-KW"/>
</dbReference>
<dbReference type="SUPFAM" id="SSF56529">
    <property type="entry name" value="FAH"/>
    <property type="match status" value="1"/>
</dbReference>
<dbReference type="GO" id="GO:0044281">
    <property type="term" value="P:small molecule metabolic process"/>
    <property type="evidence" value="ECO:0007669"/>
    <property type="project" value="UniProtKB-ARBA"/>
</dbReference>
<evidence type="ECO:0000313" key="4">
    <source>
        <dbReference type="EMBL" id="RCK69975.1"/>
    </source>
</evidence>
<dbReference type="InterPro" id="IPR011234">
    <property type="entry name" value="Fumarylacetoacetase-like_C"/>
</dbReference>
<dbReference type="InterPro" id="IPR036663">
    <property type="entry name" value="Fumarylacetoacetase_C_sf"/>
</dbReference>
<accession>A0A367YVQ7</accession>
<protein>
    <submittedName>
        <fullName evidence="4">Fumarylacetoacetate hydrolase</fullName>
    </submittedName>
</protein>
<evidence type="ECO:0000256" key="1">
    <source>
        <dbReference type="ARBA" id="ARBA00010211"/>
    </source>
</evidence>
<dbReference type="GO" id="GO:0016787">
    <property type="term" value="F:hydrolase activity"/>
    <property type="evidence" value="ECO:0007669"/>
    <property type="project" value="UniProtKB-KW"/>
</dbReference>
<reference evidence="4 5" key="1">
    <citation type="submission" date="2018-07" db="EMBL/GenBank/DDBJ databases">
        <title>Desertimonas flava gen. nov. sp. nov.</title>
        <authorList>
            <person name="Liu S."/>
        </authorList>
    </citation>
    <scope>NUCLEOTIDE SEQUENCE [LARGE SCALE GENOMIC DNA]</scope>
    <source>
        <strain evidence="4 5">16Sb5-5</strain>
    </source>
</reference>
<evidence type="ECO:0000256" key="2">
    <source>
        <dbReference type="ARBA" id="ARBA00022723"/>
    </source>
</evidence>
<evidence type="ECO:0000313" key="5">
    <source>
        <dbReference type="Proteomes" id="UP000252770"/>
    </source>
</evidence>
<organism evidence="4 5">
    <name type="scientific">Desertihabitans brevis</name>
    <dbReference type="NCBI Taxonomy" id="2268447"/>
    <lineage>
        <taxon>Bacteria</taxon>
        <taxon>Bacillati</taxon>
        <taxon>Actinomycetota</taxon>
        <taxon>Actinomycetes</taxon>
        <taxon>Propionibacteriales</taxon>
        <taxon>Propionibacteriaceae</taxon>
        <taxon>Desertihabitans</taxon>
    </lineage>
</organism>
<sequence length="396" mass="42258">MDLIDDPRDLLPTDLEAASLVGRVHDPDVDGPSVVVVREQEVVDLSATFPTMTDLLEQPDPAAAARAAEGGRRWPLTRLLTDSLDGATDRPTLLAPVDLSVLKAAGVTFASSLVERLIEERAGGDPVRAEQLRGELETTLGVDVSTVRPGSPESVQLKADLQSRGLWSQYLEVGLGPDPEVFTKAPVLAAVGCGAPIGVSEISSWNNPEPEVALAVSSTGRVVGATLGNDVNLRDVEGRSALLLPRAKDNNASAAAGPFLRLLDSHFTLDDVRTASVRLQVLGEDDGFVLDGVSEMSQISRDVADLAAYTVGRAHQYPDGVLLYTGTLFAPTQDRGEDGLGFTHHLGDVVRISSPRLGTLVNRVTHSETAPRWEYGLRRLIANLHRRGLLDRLGAS</sequence>
<dbReference type="RefSeq" id="WP_114126161.1">
    <property type="nucleotide sequence ID" value="NZ_QOUI01000004.1"/>
</dbReference>
<proteinExistence type="inferred from homology"/>
<dbReference type="InterPro" id="IPR051121">
    <property type="entry name" value="FAH"/>
</dbReference>
<dbReference type="EMBL" id="QOUI01000004">
    <property type="protein sequence ID" value="RCK69975.1"/>
    <property type="molecule type" value="Genomic_DNA"/>
</dbReference>
<dbReference type="AlphaFoldDB" id="A0A367YVQ7"/>